<evidence type="ECO:0000313" key="3">
    <source>
        <dbReference type="Proteomes" id="UP000713880"/>
    </source>
</evidence>
<dbReference type="InterPro" id="IPR014729">
    <property type="entry name" value="Rossmann-like_a/b/a_fold"/>
</dbReference>
<protein>
    <submittedName>
        <fullName evidence="2">Phosphoadenosine phosphosulfate reductase family protein</fullName>
    </submittedName>
</protein>
<name>A0A938WZP5_9CLOT</name>
<feature type="domain" description="4Fe-4S ferredoxin-type" evidence="1">
    <location>
        <begin position="458"/>
        <end position="487"/>
    </location>
</feature>
<dbReference type="PANTHER" id="PTHR43196">
    <property type="entry name" value="SULFATE ADENYLYLTRANSFERASE SUBUNIT 2"/>
    <property type="match status" value="1"/>
</dbReference>
<dbReference type="GO" id="GO:0003824">
    <property type="term" value="F:catalytic activity"/>
    <property type="evidence" value="ECO:0007669"/>
    <property type="project" value="InterPro"/>
</dbReference>
<dbReference type="RefSeq" id="WP_204907615.1">
    <property type="nucleotide sequence ID" value="NZ_JACJLV010000001.1"/>
</dbReference>
<proteinExistence type="predicted"/>
<comment type="caution">
    <text evidence="2">The sequence shown here is derived from an EMBL/GenBank/DDBJ whole genome shotgun (WGS) entry which is preliminary data.</text>
</comment>
<dbReference type="InterPro" id="IPR002500">
    <property type="entry name" value="PAPS_reduct_dom"/>
</dbReference>
<dbReference type="Pfam" id="PF01507">
    <property type="entry name" value="PAPS_reduct"/>
    <property type="match status" value="1"/>
</dbReference>
<dbReference type="AlphaFoldDB" id="A0A938WZP5"/>
<dbReference type="Proteomes" id="UP000713880">
    <property type="component" value="Unassembled WGS sequence"/>
</dbReference>
<evidence type="ECO:0000259" key="1">
    <source>
        <dbReference type="PROSITE" id="PS51379"/>
    </source>
</evidence>
<dbReference type="PANTHER" id="PTHR43196:SF2">
    <property type="entry name" value="PHOSPHOADENOSINE PHOSPHOSULFATE REDUCTASE"/>
    <property type="match status" value="1"/>
</dbReference>
<organism evidence="2 3">
    <name type="scientific">Mordavella massiliensis</name>
    <dbReference type="NCBI Taxonomy" id="1871024"/>
    <lineage>
        <taxon>Bacteria</taxon>
        <taxon>Bacillati</taxon>
        <taxon>Bacillota</taxon>
        <taxon>Clostridia</taxon>
        <taxon>Eubacteriales</taxon>
        <taxon>Clostridiaceae</taxon>
        <taxon>Mordavella</taxon>
    </lineage>
</organism>
<dbReference type="PROSITE" id="PS51379">
    <property type="entry name" value="4FE4S_FER_2"/>
    <property type="match status" value="1"/>
</dbReference>
<keyword evidence="3" id="KW-1185">Reference proteome</keyword>
<dbReference type="InterPro" id="IPR017896">
    <property type="entry name" value="4Fe4S_Fe-S-bd"/>
</dbReference>
<dbReference type="Gene3D" id="3.40.50.620">
    <property type="entry name" value="HUPs"/>
    <property type="match status" value="1"/>
</dbReference>
<reference evidence="2" key="1">
    <citation type="submission" date="2020-08" db="EMBL/GenBank/DDBJ databases">
        <authorList>
            <person name="Cejkova D."/>
            <person name="Kubasova T."/>
            <person name="Jahodarova E."/>
            <person name="Rychlik I."/>
        </authorList>
    </citation>
    <scope>NUCLEOTIDE SEQUENCE</scope>
    <source>
        <strain evidence="2">An420c</strain>
    </source>
</reference>
<dbReference type="InterPro" id="IPR050128">
    <property type="entry name" value="Sulfate_adenylyltrnsfr_sub2"/>
</dbReference>
<gene>
    <name evidence="2" type="ORF">H6A13_00275</name>
</gene>
<sequence length="806" mass="92017">MYQYIWDAETGGLLLTTEISRFSKEPRPVYYKELDILGFDRYWNYPKDDSAPLMWAEANNYIYKGRTVARTKGGSVYTAPELVILDSPEPDNGVLEFVDIEAMVQKNQNLLETLTQETIQKIYNVYREYKNKVDIFYVAFSGGKDSVVALDLVQRSLPHDDFLVLFGDTRMEFPDTYKVIKQIEQYCQKQGIKFYRAQSKLVPSQTWKIFGPPSTTSRWCCSVHKTSPQINLLRKITGKHDFTGMAFTGIRAEESLTRSEYDSVNDGKKHSGQLSCHGILEWSSAELFLYIFARGLIINEAYKKGNSRAGCLVCPNSSGRHEYIKRTCYPTETDSYLEMIVSTSGKTNYSSEEMKMFIDSGYWRTRKSGRELNFGHDCFEVKSDATPPTITVYKTQFRWEMWAKTVGEFYQAEPDLYIIKYLDKLYQIKLERTDISISFLLLNCTKSKDDVRFFSLFRSVIVKTLYCIGCGVCEAECKSHCIDMSNGIKIGDNCTHCHKCHDIHEHCLRYNSIRNKISEGRKMTGLDRYFSFGARAEWMNIFCNYDCGAEFWMSDGDGLVANKKKDAFKNFVQDAGLVVYDKKAEGDKYCKCVPTAVAEAVCKIGATEDAAWALILCNLVYTPAYNWFVNNLKLGVSYTPDSIKMMLSDVMENDLKGLGKRNVVDAFKIVMDKTPLGTSRIFAECDVEEKISASGKETITLNSLVRCGWDSPDARVILYSLYKFAEACGDYYQFTLETLLDDSIERDGVSPTRIFGLDRECMIRILNGLTVNYPEFISASFTLDLDTITLRPTGSELTSEDVLRLF</sequence>
<evidence type="ECO:0000313" key="2">
    <source>
        <dbReference type="EMBL" id="MBM6825542.1"/>
    </source>
</evidence>
<reference evidence="2" key="2">
    <citation type="journal article" date="2021" name="Sci. Rep.">
        <title>The distribution of antibiotic resistance genes in chicken gut microbiota commensals.</title>
        <authorList>
            <person name="Juricova H."/>
            <person name="Matiasovicova J."/>
            <person name="Kubasova T."/>
            <person name="Cejkova D."/>
            <person name="Rychlik I."/>
        </authorList>
    </citation>
    <scope>NUCLEOTIDE SEQUENCE</scope>
    <source>
        <strain evidence="2">An420c</strain>
    </source>
</reference>
<accession>A0A938WZP5</accession>
<dbReference type="SUPFAM" id="SSF54862">
    <property type="entry name" value="4Fe-4S ferredoxins"/>
    <property type="match status" value="1"/>
</dbReference>
<dbReference type="SUPFAM" id="SSF52402">
    <property type="entry name" value="Adenine nucleotide alpha hydrolases-like"/>
    <property type="match status" value="1"/>
</dbReference>
<dbReference type="EMBL" id="JACJLV010000001">
    <property type="protein sequence ID" value="MBM6825542.1"/>
    <property type="molecule type" value="Genomic_DNA"/>
</dbReference>